<evidence type="ECO:0008006" key="3">
    <source>
        <dbReference type="Google" id="ProtNLM"/>
    </source>
</evidence>
<dbReference type="InterPro" id="IPR009241">
    <property type="entry name" value="HigB-like"/>
</dbReference>
<dbReference type="AlphaFoldDB" id="A0A918P8S6"/>
<protein>
    <recommendedName>
        <fullName evidence="3">Addiction module toxin RelE</fullName>
    </recommendedName>
</protein>
<proteinExistence type="predicted"/>
<evidence type="ECO:0000313" key="2">
    <source>
        <dbReference type="Proteomes" id="UP000648075"/>
    </source>
</evidence>
<accession>A0A918P8S6</accession>
<organism evidence="1 2">
    <name type="scientific">Novosphingobium colocasiae</name>
    <dbReference type="NCBI Taxonomy" id="1256513"/>
    <lineage>
        <taxon>Bacteria</taxon>
        <taxon>Pseudomonadati</taxon>
        <taxon>Pseudomonadota</taxon>
        <taxon>Alphaproteobacteria</taxon>
        <taxon>Sphingomonadales</taxon>
        <taxon>Sphingomonadaceae</taxon>
        <taxon>Novosphingobium</taxon>
    </lineage>
</organism>
<comment type="caution">
    <text evidence="1">The sequence shown here is derived from an EMBL/GenBank/DDBJ whole genome shotgun (WGS) entry which is preliminary data.</text>
</comment>
<evidence type="ECO:0000313" key="1">
    <source>
        <dbReference type="EMBL" id="GGY91221.1"/>
    </source>
</evidence>
<keyword evidence="2" id="KW-1185">Reference proteome</keyword>
<dbReference type="Proteomes" id="UP000648075">
    <property type="component" value="Unassembled WGS sequence"/>
</dbReference>
<dbReference type="Pfam" id="PF05973">
    <property type="entry name" value="Gp49"/>
    <property type="match status" value="1"/>
</dbReference>
<reference evidence="1" key="2">
    <citation type="submission" date="2020-09" db="EMBL/GenBank/DDBJ databases">
        <authorList>
            <person name="Sun Q."/>
            <person name="Kim S."/>
        </authorList>
    </citation>
    <scope>NUCLEOTIDE SEQUENCE</scope>
    <source>
        <strain evidence="1">KCTC 32255</strain>
    </source>
</reference>
<name>A0A918P8S6_9SPHN</name>
<reference evidence="1" key="1">
    <citation type="journal article" date="2014" name="Int. J. Syst. Evol. Microbiol.">
        <title>Complete genome sequence of Corynebacterium casei LMG S-19264T (=DSM 44701T), isolated from a smear-ripened cheese.</title>
        <authorList>
            <consortium name="US DOE Joint Genome Institute (JGI-PGF)"/>
            <person name="Walter F."/>
            <person name="Albersmeier A."/>
            <person name="Kalinowski J."/>
            <person name="Ruckert C."/>
        </authorList>
    </citation>
    <scope>NUCLEOTIDE SEQUENCE</scope>
    <source>
        <strain evidence="1">KCTC 32255</strain>
    </source>
</reference>
<gene>
    <name evidence="1" type="ORF">GCM10011614_02370</name>
</gene>
<sequence>MPLEVREALAASAGLLQLQGPLLGRPHADTLAGSKHANMKELRFRADDGVWRVAFAFDPERRAIILVAGDKAGAAQTRFYKGLIAQADARFSEHLDTLKG</sequence>
<dbReference type="EMBL" id="BMZA01000001">
    <property type="protein sequence ID" value="GGY91221.1"/>
    <property type="molecule type" value="Genomic_DNA"/>
</dbReference>